<dbReference type="PROSITE" id="PS50102">
    <property type="entry name" value="RRM"/>
    <property type="match status" value="1"/>
</dbReference>
<dbReference type="PANTHER" id="PTHR15481:SF0">
    <property type="entry name" value="LD23870P-RELATED"/>
    <property type="match status" value="1"/>
</dbReference>
<dbReference type="SMART" id="SM00360">
    <property type="entry name" value="RRM"/>
    <property type="match status" value="1"/>
</dbReference>
<organism evidence="5 6">
    <name type="scientific">Umbelopsis vinacea</name>
    <dbReference type="NCBI Taxonomy" id="44442"/>
    <lineage>
        <taxon>Eukaryota</taxon>
        <taxon>Fungi</taxon>
        <taxon>Fungi incertae sedis</taxon>
        <taxon>Mucoromycota</taxon>
        <taxon>Mucoromycotina</taxon>
        <taxon>Umbelopsidomycetes</taxon>
        <taxon>Umbelopsidales</taxon>
        <taxon>Umbelopsidaceae</taxon>
        <taxon>Umbelopsis</taxon>
    </lineage>
</organism>
<dbReference type="GO" id="GO:0005654">
    <property type="term" value="C:nucleoplasm"/>
    <property type="evidence" value="ECO:0007669"/>
    <property type="project" value="TreeGrafter"/>
</dbReference>
<dbReference type="GO" id="GO:0000398">
    <property type="term" value="P:mRNA splicing, via spliceosome"/>
    <property type="evidence" value="ECO:0007669"/>
    <property type="project" value="TreeGrafter"/>
</dbReference>
<dbReference type="GO" id="GO:0005737">
    <property type="term" value="C:cytoplasm"/>
    <property type="evidence" value="ECO:0007669"/>
    <property type="project" value="TreeGrafter"/>
</dbReference>
<evidence type="ECO:0000256" key="3">
    <source>
        <dbReference type="SAM" id="MobiDB-lite"/>
    </source>
</evidence>
<evidence type="ECO:0000313" key="5">
    <source>
        <dbReference type="EMBL" id="KAG2187327.1"/>
    </source>
</evidence>
<dbReference type="AlphaFoldDB" id="A0A8H7UMM3"/>
<evidence type="ECO:0000256" key="1">
    <source>
        <dbReference type="ARBA" id="ARBA00022884"/>
    </source>
</evidence>
<feature type="non-terminal residue" evidence="5">
    <location>
        <position position="1"/>
    </location>
</feature>
<feature type="region of interest" description="Disordered" evidence="3">
    <location>
        <begin position="127"/>
        <end position="168"/>
    </location>
</feature>
<feature type="compositionally biased region" description="Basic residues" evidence="3">
    <location>
        <begin position="35"/>
        <end position="45"/>
    </location>
</feature>
<feature type="domain" description="RRM" evidence="4">
    <location>
        <begin position="50"/>
        <end position="128"/>
    </location>
</feature>
<keyword evidence="1 2" id="KW-0694">RNA-binding</keyword>
<keyword evidence="6" id="KW-1185">Reference proteome</keyword>
<dbReference type="Pfam" id="PF00076">
    <property type="entry name" value="RRM_1"/>
    <property type="match status" value="1"/>
</dbReference>
<dbReference type="OrthoDB" id="252020at2759"/>
<dbReference type="EMBL" id="JAEPRA010000003">
    <property type="protein sequence ID" value="KAG2187327.1"/>
    <property type="molecule type" value="Genomic_DNA"/>
</dbReference>
<dbReference type="GO" id="GO:0061574">
    <property type="term" value="C:ASAP complex"/>
    <property type="evidence" value="ECO:0007669"/>
    <property type="project" value="TreeGrafter"/>
</dbReference>
<comment type="caution">
    <text evidence="5">The sequence shown here is derived from an EMBL/GenBank/DDBJ whole genome shotgun (WGS) entry which is preliminary data.</text>
</comment>
<feature type="compositionally biased region" description="Basic and acidic residues" evidence="3">
    <location>
        <begin position="142"/>
        <end position="153"/>
    </location>
</feature>
<dbReference type="SUPFAM" id="SSF54928">
    <property type="entry name" value="RNA-binding domain, RBD"/>
    <property type="match status" value="1"/>
</dbReference>
<dbReference type="GO" id="GO:0003723">
    <property type="term" value="F:RNA binding"/>
    <property type="evidence" value="ECO:0007669"/>
    <property type="project" value="UniProtKB-UniRule"/>
</dbReference>
<evidence type="ECO:0000259" key="4">
    <source>
        <dbReference type="PROSITE" id="PS50102"/>
    </source>
</evidence>
<evidence type="ECO:0000256" key="2">
    <source>
        <dbReference type="PROSITE-ProRule" id="PRU00176"/>
    </source>
</evidence>
<name>A0A8H7UMM3_9FUNG</name>
<dbReference type="PANTHER" id="PTHR15481">
    <property type="entry name" value="RIBONUCLEIC ACID BINDING PROTEIN S1"/>
    <property type="match status" value="1"/>
</dbReference>
<reference evidence="5" key="1">
    <citation type="submission" date="2020-12" db="EMBL/GenBank/DDBJ databases">
        <title>Metabolic potential, ecology and presence of endohyphal bacteria is reflected in genomic diversity of Mucoromycotina.</title>
        <authorList>
            <person name="Muszewska A."/>
            <person name="Okrasinska A."/>
            <person name="Steczkiewicz K."/>
            <person name="Drgas O."/>
            <person name="Orlowska M."/>
            <person name="Perlinska-Lenart U."/>
            <person name="Aleksandrzak-Piekarczyk T."/>
            <person name="Szatraj K."/>
            <person name="Zielenkiewicz U."/>
            <person name="Pilsyk S."/>
            <person name="Malc E."/>
            <person name="Mieczkowski P."/>
            <person name="Kruszewska J.S."/>
            <person name="Biernat P."/>
            <person name="Pawlowska J."/>
        </authorList>
    </citation>
    <scope>NUCLEOTIDE SEQUENCE</scope>
    <source>
        <strain evidence="5">WA0000051536</strain>
    </source>
</reference>
<dbReference type="InterPro" id="IPR035979">
    <property type="entry name" value="RBD_domain_sf"/>
</dbReference>
<dbReference type="Gene3D" id="3.30.70.330">
    <property type="match status" value="1"/>
</dbReference>
<sequence length="239" mass="26822">SANPITRAFRSARLDERSRRSRSVSRSRSPSHSVSRSRSRSRGRSTHSNNWISVTNLTRNVTLDHVKEIFAQYGEIVSTDFPFNSKLNSNRGVSYLEYANRSDAEKAIAHMDNGQLDGKVLVCVFGEPPRRRSPTPPPARRRHEEELHRRQEIEDAQPITIEDDDTRVLDPGRRHPDVVVAFLTLEAAVQATLVAGLVRIAEVVVVVMIHEVAAEAILEAEVIHEVYREAGADLCTVTK</sequence>
<protein>
    <recommendedName>
        <fullName evidence="4">RRM domain-containing protein</fullName>
    </recommendedName>
</protein>
<feature type="region of interest" description="Disordered" evidence="3">
    <location>
        <begin position="1"/>
        <end position="48"/>
    </location>
</feature>
<evidence type="ECO:0000313" key="6">
    <source>
        <dbReference type="Proteomes" id="UP000612746"/>
    </source>
</evidence>
<dbReference type="InterPro" id="IPR000504">
    <property type="entry name" value="RRM_dom"/>
</dbReference>
<dbReference type="InterPro" id="IPR012677">
    <property type="entry name" value="Nucleotide-bd_a/b_plait_sf"/>
</dbReference>
<dbReference type="Proteomes" id="UP000612746">
    <property type="component" value="Unassembled WGS sequence"/>
</dbReference>
<gene>
    <name evidence="5" type="ORF">INT44_005013</name>
</gene>
<accession>A0A8H7UMM3</accession>
<proteinExistence type="predicted"/>